<protein>
    <submittedName>
        <fullName evidence="6">Retrovirus-related Pol polyprotein from transposon TNT 1-94</fullName>
    </submittedName>
</protein>
<dbReference type="InterPro" id="IPR054722">
    <property type="entry name" value="PolX-like_BBD"/>
</dbReference>
<keyword evidence="1" id="KW-0645">Protease</keyword>
<dbReference type="Pfam" id="PF22936">
    <property type="entry name" value="Pol_BBD"/>
    <property type="match status" value="1"/>
</dbReference>
<dbReference type="GO" id="GO:0008270">
    <property type="term" value="F:zinc ion binding"/>
    <property type="evidence" value="ECO:0007669"/>
    <property type="project" value="UniProtKB-KW"/>
</dbReference>
<dbReference type="PANTHER" id="PTHR47592">
    <property type="entry name" value="PBF68 PROTEIN"/>
    <property type="match status" value="1"/>
</dbReference>
<evidence type="ECO:0000259" key="4">
    <source>
        <dbReference type="PROSITE" id="PS50158"/>
    </source>
</evidence>
<gene>
    <name evidence="6" type="primary">POLX_1536</name>
    <name evidence="6" type="ORF">CK203_064215</name>
</gene>
<sequence length="1166" mass="132634">MASSSNVPTMNLTHGEKPEKFNRNEFKRWQQKMLFYLTTLNLARFLHEECPILAEGETNKEKVAAVDAWKHSDFLCRNYVLNGLDNTLYNVYCSLKTAKELWDSLDKKYKTEDAGMKKFIVGKFLDFKMIDSKTVISQVQELQVILHEIHSEGMSLSDSFQVAAVIEKLPPLWKDFKNYLKHKRKEMNLEELTVRLRIEEDNRKSEKKGNNSMEAKANVIEQGPKTNKKRKHGDQNQNQGSNAAKKFKGKCYNCGKTGHKSNDCRKPKKEKKPQANVTEFDKISNDVSEMNLSAVVSECNIVGNTKECSKVEGRGKVILKMTSGKELTLNDVVHVPDIRKNLVSGSLLSKNGFKLVFVSDKFVLTKNEMFVGKGYLSDGLFKMNVMTVVPKSINNNKIDSSAYLLESSNIWHVENQLSKKIKAIRSDRGGEYESPFEEFCLEHGIIHQTTAPYSPQSNGIAERKNRTLKEMMNAMLLSSSLPQNLWGEALLSANYILNKMPHKKTLKTPYELWKGHKPCYKYLKVWGCLAKVEVPKPKKVKIGPKTIDCIFIGYANNSSAYRFLVYKSEIPDVHVNTIIESRNAAFFETIFPYNKPSETSTQKRTHDITFGNNQLEVNQESKEKQVDKDLRRGKRARKSTSFGPDFLTYLLENDPQTFKEAMSSPEASYWKEAINSEIESILQNHTWELVDLPPGTKTLGCKWIFKKKMKANGSIDKYKARLVAKGYKQREGLDYFDTYSPVSQITSIRMLIAIAAINNLEIHQMDVKTAFLNGELDEEIYMDQPEGFIAPGQEGKVCKLVKSLYGLKQAPKQWHEKFDNAMISNGFKINECDKCVYVKNTQKGYVIVCLYVDDMLIIGSDTNMIKMTKQMLSSRFDMKDLGVADIILGIKVSKTSDGLILSQSHYIEKILEKFKKYDIRPKKTLVDVNLHLFKNTGIGKSQLEYSRIIGSLMYVMNCTGPDIAYSVSKLSRFTSNPGENHWKSIIRVLGYLKYTQNYGLHFTRYPAVLEGYSDANWISDSKDSKSTSGYVFTLGGAAVSWKSSKQTCIARSTMESEFIAIDKAGEEAEWLRNFLEDIPNWSKPVSAICIHCDSQSAIGRAQSHNYNGKSRHIRRRHNTIRQLLSSGIISIDYVRSKDNIADPLTKGLTREQVESSSKGMGLKPMK</sequence>
<dbReference type="Gene3D" id="3.30.420.10">
    <property type="entry name" value="Ribonuclease H-like superfamily/Ribonuclease H"/>
    <property type="match status" value="1"/>
</dbReference>
<dbReference type="InterPro" id="IPR036875">
    <property type="entry name" value="Znf_CCHC_sf"/>
</dbReference>
<dbReference type="Pfam" id="PF25597">
    <property type="entry name" value="SH3_retrovirus"/>
    <property type="match status" value="1"/>
</dbReference>
<dbReference type="InterPro" id="IPR013103">
    <property type="entry name" value="RVT_2"/>
</dbReference>
<dbReference type="SMART" id="SM00343">
    <property type="entry name" value="ZnF_C2HC"/>
    <property type="match status" value="1"/>
</dbReference>
<dbReference type="AlphaFoldDB" id="A0A438G6X1"/>
<name>A0A438G6X1_VITVI</name>
<evidence type="ECO:0000256" key="3">
    <source>
        <dbReference type="SAM" id="MobiDB-lite"/>
    </source>
</evidence>
<dbReference type="GO" id="GO:0003676">
    <property type="term" value="F:nucleic acid binding"/>
    <property type="evidence" value="ECO:0007669"/>
    <property type="project" value="InterPro"/>
</dbReference>
<feature type="region of interest" description="Disordered" evidence="3">
    <location>
        <begin position="202"/>
        <end position="242"/>
    </location>
</feature>
<dbReference type="SUPFAM" id="SSF53098">
    <property type="entry name" value="Ribonuclease H-like"/>
    <property type="match status" value="1"/>
</dbReference>
<keyword evidence="2" id="KW-0862">Zinc</keyword>
<dbReference type="Pfam" id="PF00098">
    <property type="entry name" value="zf-CCHC"/>
    <property type="match status" value="1"/>
</dbReference>
<dbReference type="CDD" id="cd09272">
    <property type="entry name" value="RNase_HI_RT_Ty1"/>
    <property type="match status" value="1"/>
</dbReference>
<feature type="domain" description="CCHC-type" evidence="4">
    <location>
        <begin position="250"/>
        <end position="266"/>
    </location>
</feature>
<evidence type="ECO:0000259" key="5">
    <source>
        <dbReference type="PROSITE" id="PS50994"/>
    </source>
</evidence>
<evidence type="ECO:0000256" key="2">
    <source>
        <dbReference type="PROSITE-ProRule" id="PRU00047"/>
    </source>
</evidence>
<dbReference type="SUPFAM" id="SSF57756">
    <property type="entry name" value="Retrovirus zinc finger-like domains"/>
    <property type="match status" value="1"/>
</dbReference>
<organism evidence="6 7">
    <name type="scientific">Vitis vinifera</name>
    <name type="common">Grape</name>
    <dbReference type="NCBI Taxonomy" id="29760"/>
    <lineage>
        <taxon>Eukaryota</taxon>
        <taxon>Viridiplantae</taxon>
        <taxon>Streptophyta</taxon>
        <taxon>Embryophyta</taxon>
        <taxon>Tracheophyta</taxon>
        <taxon>Spermatophyta</taxon>
        <taxon>Magnoliopsida</taxon>
        <taxon>eudicotyledons</taxon>
        <taxon>Gunneridae</taxon>
        <taxon>Pentapetalae</taxon>
        <taxon>rosids</taxon>
        <taxon>Vitales</taxon>
        <taxon>Vitaceae</taxon>
        <taxon>Viteae</taxon>
        <taxon>Vitis</taxon>
    </lineage>
</organism>
<dbReference type="PROSITE" id="PS50994">
    <property type="entry name" value="INTEGRASE"/>
    <property type="match status" value="1"/>
</dbReference>
<dbReference type="GO" id="GO:0015074">
    <property type="term" value="P:DNA integration"/>
    <property type="evidence" value="ECO:0007669"/>
    <property type="project" value="InterPro"/>
</dbReference>
<dbReference type="GO" id="GO:0004190">
    <property type="term" value="F:aspartic-type endopeptidase activity"/>
    <property type="evidence" value="ECO:0007669"/>
    <property type="project" value="UniProtKB-KW"/>
</dbReference>
<dbReference type="EMBL" id="QGNW01000557">
    <property type="protein sequence ID" value="RVW67960.1"/>
    <property type="molecule type" value="Genomic_DNA"/>
</dbReference>
<dbReference type="Gene3D" id="4.10.60.10">
    <property type="entry name" value="Zinc finger, CCHC-type"/>
    <property type="match status" value="1"/>
</dbReference>
<keyword evidence="2" id="KW-0863">Zinc-finger</keyword>
<dbReference type="Pfam" id="PF07727">
    <property type="entry name" value="RVT_2"/>
    <property type="match status" value="1"/>
</dbReference>
<comment type="caution">
    <text evidence="6">The sequence shown here is derived from an EMBL/GenBank/DDBJ whole genome shotgun (WGS) entry which is preliminary data.</text>
</comment>
<keyword evidence="1" id="KW-0064">Aspartyl protease</keyword>
<dbReference type="InterPro" id="IPR001878">
    <property type="entry name" value="Znf_CCHC"/>
</dbReference>
<reference evidence="6 7" key="1">
    <citation type="journal article" date="2018" name="PLoS Genet.">
        <title>Population sequencing reveals clonal diversity and ancestral inbreeding in the grapevine cultivar Chardonnay.</title>
        <authorList>
            <person name="Roach M.J."/>
            <person name="Johnson D.L."/>
            <person name="Bohlmann J."/>
            <person name="van Vuuren H.J."/>
            <person name="Jones S.J."/>
            <person name="Pretorius I.S."/>
            <person name="Schmidt S.A."/>
            <person name="Borneman A.R."/>
        </authorList>
    </citation>
    <scope>NUCLEOTIDE SEQUENCE [LARGE SCALE GENOMIC DNA]</scope>
    <source>
        <strain evidence="7">cv. Chardonnay</strain>
        <tissue evidence="6">Leaf</tissue>
    </source>
</reference>
<dbReference type="InterPro" id="IPR036397">
    <property type="entry name" value="RNaseH_sf"/>
</dbReference>
<keyword evidence="1" id="KW-0378">Hydrolase</keyword>
<dbReference type="Proteomes" id="UP000288805">
    <property type="component" value="Unassembled WGS sequence"/>
</dbReference>
<dbReference type="InterPro" id="IPR012337">
    <property type="entry name" value="RNaseH-like_sf"/>
</dbReference>
<feature type="compositionally biased region" description="Basic and acidic residues" evidence="3">
    <location>
        <begin position="619"/>
        <end position="630"/>
    </location>
</feature>
<evidence type="ECO:0000313" key="7">
    <source>
        <dbReference type="Proteomes" id="UP000288805"/>
    </source>
</evidence>
<evidence type="ECO:0000313" key="6">
    <source>
        <dbReference type="EMBL" id="RVW67960.1"/>
    </source>
</evidence>
<dbReference type="InterPro" id="IPR001584">
    <property type="entry name" value="Integrase_cat-core"/>
</dbReference>
<dbReference type="InterPro" id="IPR043502">
    <property type="entry name" value="DNA/RNA_pol_sf"/>
</dbReference>
<accession>A0A438G6X1</accession>
<proteinExistence type="predicted"/>
<dbReference type="PROSITE" id="PS50158">
    <property type="entry name" value="ZF_CCHC"/>
    <property type="match status" value="1"/>
</dbReference>
<dbReference type="SUPFAM" id="SSF56672">
    <property type="entry name" value="DNA/RNA polymerases"/>
    <property type="match status" value="1"/>
</dbReference>
<dbReference type="Pfam" id="PF14223">
    <property type="entry name" value="Retrotran_gag_2"/>
    <property type="match status" value="1"/>
</dbReference>
<keyword evidence="2" id="KW-0479">Metal-binding</keyword>
<dbReference type="InterPro" id="IPR057670">
    <property type="entry name" value="SH3_retrovirus"/>
</dbReference>
<evidence type="ECO:0000256" key="1">
    <source>
        <dbReference type="ARBA" id="ARBA00022750"/>
    </source>
</evidence>
<feature type="domain" description="Integrase catalytic" evidence="5">
    <location>
        <begin position="422"/>
        <end position="517"/>
    </location>
</feature>
<dbReference type="PANTHER" id="PTHR47592:SF27">
    <property type="entry name" value="OS08G0421700 PROTEIN"/>
    <property type="match status" value="1"/>
</dbReference>
<feature type="region of interest" description="Disordered" evidence="3">
    <location>
        <begin position="619"/>
        <end position="638"/>
    </location>
</feature>